<dbReference type="GO" id="GO:0007160">
    <property type="term" value="P:cell-matrix adhesion"/>
    <property type="evidence" value="ECO:0007669"/>
    <property type="project" value="InterPro"/>
</dbReference>
<accession>A0A382FHN8</accession>
<evidence type="ECO:0000313" key="2">
    <source>
        <dbReference type="EMBL" id="SVB61723.1"/>
    </source>
</evidence>
<feature type="domain" description="NIDO" evidence="1">
    <location>
        <begin position="381"/>
        <end position="438"/>
    </location>
</feature>
<dbReference type="Pfam" id="PF06119">
    <property type="entry name" value="NIDO"/>
    <property type="match status" value="1"/>
</dbReference>
<dbReference type="EMBL" id="UINC01049668">
    <property type="protein sequence ID" value="SVB61723.1"/>
    <property type="molecule type" value="Genomic_DNA"/>
</dbReference>
<protein>
    <recommendedName>
        <fullName evidence="1">NIDO domain-containing protein</fullName>
    </recommendedName>
</protein>
<dbReference type="InterPro" id="IPR003886">
    <property type="entry name" value="NIDO_dom"/>
</dbReference>
<dbReference type="GO" id="GO:0008233">
    <property type="term" value="F:peptidase activity"/>
    <property type="evidence" value="ECO:0007669"/>
    <property type="project" value="InterPro"/>
</dbReference>
<sequence>PTNFNFSHPTTIPLGTTMQEFNIIDENGTAVEGARVTLLMGNDIIFTTALTDENGQVTLSWDAVEAGTISLTVMKRNYRPYEGTIEISTAAGAAVAVKPEDIYVNSGEEIDLSINLHNYGRDSANDVKVELNSTSEHITIIDDIINIGNIEPDHDASFSAQVYIHGTAFHMEEMDLKLTITDADDNIWINSVPLNVMGPYLVVSDYSGDIFPGSNTNMVLNMVNQGSKKVDDYMLEILPFENIVSIQSSSATINELFVDENIYLDDFELSFSEDIINGTVLPLELILTSSDGYTRSHTVNVTVGEVRETDPLGPDTYGYYIYDSGDTEYDEAPVYDWIEIAEGLGDQVSISDAGNGNSSYTSSTDDRTLPFDFTFYGEEYNTIQINTNGWISFGNFEMNAFRNYPIPGAGGPSPMVAAFWDDLMTGSSGYVYYYASDEYVVIQWDNMRTCGDLTGGWYASNCSGGPRQTFEMILYPSNEIKIQYQDFNNASDGNYPNGGTPSHGCYSTIGIESHLGEAGLQYTFNNT</sequence>
<organism evidence="2">
    <name type="scientific">marine metagenome</name>
    <dbReference type="NCBI Taxonomy" id="408172"/>
    <lineage>
        <taxon>unclassified sequences</taxon>
        <taxon>metagenomes</taxon>
        <taxon>ecological metagenomes</taxon>
    </lineage>
</organism>
<dbReference type="Gene3D" id="2.60.40.10">
    <property type="entry name" value="Immunoglobulins"/>
    <property type="match status" value="1"/>
</dbReference>
<evidence type="ECO:0000259" key="1">
    <source>
        <dbReference type="Pfam" id="PF06119"/>
    </source>
</evidence>
<reference evidence="2" key="1">
    <citation type="submission" date="2018-05" db="EMBL/GenBank/DDBJ databases">
        <authorList>
            <person name="Lanie J.A."/>
            <person name="Ng W.-L."/>
            <person name="Kazmierczak K.M."/>
            <person name="Andrzejewski T.M."/>
            <person name="Davidsen T.M."/>
            <person name="Wayne K.J."/>
            <person name="Tettelin H."/>
            <person name="Glass J.I."/>
            <person name="Rusch D."/>
            <person name="Podicherti R."/>
            <person name="Tsui H.-C.T."/>
            <person name="Winkler M.E."/>
        </authorList>
    </citation>
    <scope>NUCLEOTIDE SEQUENCE</scope>
</reference>
<dbReference type="GO" id="GO:0006508">
    <property type="term" value="P:proteolysis"/>
    <property type="evidence" value="ECO:0007669"/>
    <property type="project" value="InterPro"/>
</dbReference>
<gene>
    <name evidence="2" type="ORF">METZ01_LOCUS214577</name>
</gene>
<dbReference type="SUPFAM" id="SSF49478">
    <property type="entry name" value="Cna protein B-type domain"/>
    <property type="match status" value="1"/>
</dbReference>
<feature type="non-terminal residue" evidence="2">
    <location>
        <position position="527"/>
    </location>
</feature>
<proteinExistence type="predicted"/>
<name>A0A382FHN8_9ZZZZ</name>
<feature type="non-terminal residue" evidence="2">
    <location>
        <position position="1"/>
    </location>
</feature>
<dbReference type="AlphaFoldDB" id="A0A382FHN8"/>
<dbReference type="InterPro" id="IPR013783">
    <property type="entry name" value="Ig-like_fold"/>
</dbReference>